<evidence type="ECO:0000259" key="8">
    <source>
        <dbReference type="Pfam" id="PF02687"/>
    </source>
</evidence>
<proteinExistence type="inferred from homology"/>
<keyword evidence="4 7" id="KW-1133">Transmembrane helix</keyword>
<comment type="subcellular location">
    <subcellularLocation>
        <location evidence="1">Cell membrane</location>
        <topology evidence="1">Multi-pass membrane protein</topology>
    </subcellularLocation>
</comment>
<protein>
    <submittedName>
        <fullName evidence="9">ABC transporter permease</fullName>
    </submittedName>
</protein>
<keyword evidence="3 7" id="KW-0812">Transmembrane</keyword>
<name>A0ABV6N6X4_9PSEU</name>
<keyword evidence="5 7" id="KW-0472">Membrane</keyword>
<feature type="transmembrane region" description="Helical" evidence="7">
    <location>
        <begin position="27"/>
        <end position="45"/>
    </location>
</feature>
<evidence type="ECO:0000313" key="10">
    <source>
        <dbReference type="Proteomes" id="UP001589810"/>
    </source>
</evidence>
<organism evidence="9 10">
    <name type="scientific">Kutzneria chonburiensis</name>
    <dbReference type="NCBI Taxonomy" id="1483604"/>
    <lineage>
        <taxon>Bacteria</taxon>
        <taxon>Bacillati</taxon>
        <taxon>Actinomycetota</taxon>
        <taxon>Actinomycetes</taxon>
        <taxon>Pseudonocardiales</taxon>
        <taxon>Pseudonocardiaceae</taxon>
        <taxon>Kutzneria</taxon>
    </lineage>
</organism>
<evidence type="ECO:0000256" key="7">
    <source>
        <dbReference type="SAM" id="Phobius"/>
    </source>
</evidence>
<evidence type="ECO:0000256" key="3">
    <source>
        <dbReference type="ARBA" id="ARBA00022692"/>
    </source>
</evidence>
<evidence type="ECO:0000256" key="5">
    <source>
        <dbReference type="ARBA" id="ARBA00023136"/>
    </source>
</evidence>
<evidence type="ECO:0000256" key="1">
    <source>
        <dbReference type="ARBA" id="ARBA00004651"/>
    </source>
</evidence>
<keyword evidence="2" id="KW-1003">Cell membrane</keyword>
<keyword evidence="10" id="KW-1185">Reference proteome</keyword>
<dbReference type="InterPro" id="IPR003838">
    <property type="entry name" value="ABC3_permease_C"/>
</dbReference>
<gene>
    <name evidence="9" type="ORF">ACFFH7_43030</name>
</gene>
<dbReference type="Pfam" id="PF02687">
    <property type="entry name" value="FtsX"/>
    <property type="match status" value="1"/>
</dbReference>
<accession>A0ABV6N6X4</accession>
<feature type="transmembrane region" description="Helical" evidence="7">
    <location>
        <begin position="299"/>
        <end position="321"/>
    </location>
</feature>
<feature type="domain" description="ABC3 transporter permease C-terminal" evidence="8">
    <location>
        <begin position="304"/>
        <end position="423"/>
    </location>
</feature>
<evidence type="ECO:0000313" key="9">
    <source>
        <dbReference type="EMBL" id="MFC0548345.1"/>
    </source>
</evidence>
<sequence>MIRLSGRLRSALIIGLQGIRSRKLRTLLSMVSLFLGVLAVVAVQAGSQIAERAALGDVELNEGVDGTLQMYLPQNDKAPSIVLDTVQGKKSAVALSSTRAFIGEPNVTPINKGGGPIDQPGYGGGYYCTANGVCSQDAPGEQGPPGKAIELTLTAMTGDVRKFMPYRLQSGQWLDFASAPSLAPRIVINTKAATAFERYKVPAQMRITGAPVDSTPQIIGVVDDGGYQPAAYVRYDELANWLPSDPNSSLRVLLSPADTAVQQTLTARLVAAGVPADQVHLQPINSKERVAKQLALMRWIFLGMAALVLLIGVAGILNVGLATVGERIEEFALRRALGTPRLLLAGIVLAETLLTGLFTSVLAIGAGILGLRVAVMMFGQGDRFAFLRDMGFPWQAGVAGVVAGLIAGLLGGSIPALRAARIPIATVMRA</sequence>
<evidence type="ECO:0000256" key="2">
    <source>
        <dbReference type="ARBA" id="ARBA00022475"/>
    </source>
</evidence>
<reference evidence="9 10" key="1">
    <citation type="submission" date="2024-09" db="EMBL/GenBank/DDBJ databases">
        <authorList>
            <person name="Sun Q."/>
            <person name="Mori K."/>
        </authorList>
    </citation>
    <scope>NUCLEOTIDE SEQUENCE [LARGE SCALE GENOMIC DNA]</scope>
    <source>
        <strain evidence="9 10">TBRC 1432</strain>
    </source>
</reference>
<dbReference type="PANTHER" id="PTHR30572:SF4">
    <property type="entry name" value="ABC TRANSPORTER PERMEASE YTRF"/>
    <property type="match status" value="1"/>
</dbReference>
<comment type="caution">
    <text evidence="9">The sequence shown here is derived from an EMBL/GenBank/DDBJ whole genome shotgun (WGS) entry which is preliminary data.</text>
</comment>
<dbReference type="RefSeq" id="WP_273937809.1">
    <property type="nucleotide sequence ID" value="NZ_CP097263.1"/>
</dbReference>
<evidence type="ECO:0000256" key="6">
    <source>
        <dbReference type="ARBA" id="ARBA00038076"/>
    </source>
</evidence>
<feature type="transmembrane region" description="Helical" evidence="7">
    <location>
        <begin position="342"/>
        <end position="371"/>
    </location>
</feature>
<feature type="transmembrane region" description="Helical" evidence="7">
    <location>
        <begin position="391"/>
        <end position="411"/>
    </location>
</feature>
<dbReference type="InterPro" id="IPR050250">
    <property type="entry name" value="Macrolide_Exporter_MacB"/>
</dbReference>
<comment type="similarity">
    <text evidence="6">Belongs to the ABC-4 integral membrane protein family.</text>
</comment>
<dbReference type="EMBL" id="JBHLUD010000015">
    <property type="protein sequence ID" value="MFC0548345.1"/>
    <property type="molecule type" value="Genomic_DNA"/>
</dbReference>
<dbReference type="PANTHER" id="PTHR30572">
    <property type="entry name" value="MEMBRANE COMPONENT OF TRANSPORTER-RELATED"/>
    <property type="match status" value="1"/>
</dbReference>
<evidence type="ECO:0000256" key="4">
    <source>
        <dbReference type="ARBA" id="ARBA00022989"/>
    </source>
</evidence>
<dbReference type="Proteomes" id="UP001589810">
    <property type="component" value="Unassembled WGS sequence"/>
</dbReference>